<evidence type="ECO:0000313" key="1">
    <source>
        <dbReference type="EMBL" id="TGO48117.1"/>
    </source>
</evidence>
<evidence type="ECO:0000313" key="2">
    <source>
        <dbReference type="Proteomes" id="UP000297452"/>
    </source>
</evidence>
<dbReference type="EMBL" id="PQXJ01000492">
    <property type="protein sequence ID" value="TGO48117.1"/>
    <property type="molecule type" value="Genomic_DNA"/>
</dbReference>
<name>A0A4Z1HTH3_9HELO</name>
<comment type="caution">
    <text evidence="1">The sequence shown here is derived from an EMBL/GenBank/DDBJ whole genome shotgun (WGS) entry which is preliminary data.</text>
</comment>
<keyword evidence="2" id="KW-1185">Reference proteome</keyword>
<proteinExistence type="predicted"/>
<dbReference type="AlphaFoldDB" id="A0A4Z1HTH3"/>
<sequence>MEPSYKGLTTSRLSDQELKEKIGKWQPSKVAVNSHFVIEGVENLTKIGNIITFHRNISTAVRFIRPTAPLQDLVESYEDH</sequence>
<gene>
    <name evidence="1" type="ORF">BOTNAR_0492g00090</name>
</gene>
<protein>
    <submittedName>
        <fullName evidence="1">Uncharacterized protein</fullName>
    </submittedName>
</protein>
<reference evidence="1 2" key="1">
    <citation type="submission" date="2017-12" db="EMBL/GenBank/DDBJ databases">
        <title>Comparative genomics of Botrytis spp.</title>
        <authorList>
            <person name="Valero-Jimenez C.A."/>
            <person name="Tapia P."/>
            <person name="Veloso J."/>
            <person name="Silva-Moreno E."/>
            <person name="Staats M."/>
            <person name="Valdes J.H."/>
            <person name="Van Kan J.A.L."/>
        </authorList>
    </citation>
    <scope>NUCLEOTIDE SEQUENCE [LARGE SCALE GENOMIC DNA]</scope>
    <source>
        <strain evidence="1 2">MUCL2120</strain>
    </source>
</reference>
<organism evidence="1 2">
    <name type="scientific">Botryotinia narcissicola</name>
    <dbReference type="NCBI Taxonomy" id="278944"/>
    <lineage>
        <taxon>Eukaryota</taxon>
        <taxon>Fungi</taxon>
        <taxon>Dikarya</taxon>
        <taxon>Ascomycota</taxon>
        <taxon>Pezizomycotina</taxon>
        <taxon>Leotiomycetes</taxon>
        <taxon>Helotiales</taxon>
        <taxon>Sclerotiniaceae</taxon>
        <taxon>Botryotinia</taxon>
    </lineage>
</organism>
<accession>A0A4Z1HTH3</accession>
<dbReference type="Proteomes" id="UP000297452">
    <property type="component" value="Unassembled WGS sequence"/>
</dbReference>
<dbReference type="OrthoDB" id="3521839at2759"/>